<dbReference type="Proteomes" id="UP001152024">
    <property type="component" value="Unassembled WGS sequence"/>
</dbReference>
<comment type="caution">
    <text evidence="2">The sequence shown here is derived from an EMBL/GenBank/DDBJ whole genome shotgun (WGS) entry which is preliminary data.</text>
</comment>
<evidence type="ECO:0000313" key="3">
    <source>
        <dbReference type="Proteomes" id="UP001152024"/>
    </source>
</evidence>
<accession>A0ABQ8R890</accession>
<feature type="region of interest" description="Disordered" evidence="1">
    <location>
        <begin position="746"/>
        <end position="775"/>
    </location>
</feature>
<dbReference type="EMBL" id="JAOQBH010000011">
    <property type="protein sequence ID" value="KAJ4129137.1"/>
    <property type="molecule type" value="Genomic_DNA"/>
</dbReference>
<reference evidence="2" key="1">
    <citation type="submission" date="2022-09" db="EMBL/GenBank/DDBJ databases">
        <title>Fusarium specimens isolated from Avocado Roots.</title>
        <authorList>
            <person name="Stajich J."/>
            <person name="Roper C."/>
            <person name="Heimlech-Rivalta G."/>
        </authorList>
    </citation>
    <scope>NUCLEOTIDE SEQUENCE</scope>
    <source>
        <strain evidence="2">CF00095</strain>
    </source>
</reference>
<keyword evidence="3" id="KW-1185">Reference proteome</keyword>
<dbReference type="InterPro" id="IPR025494">
    <property type="entry name" value="DUF4385"/>
</dbReference>
<feature type="compositionally biased region" description="Basic and acidic residues" evidence="1">
    <location>
        <begin position="752"/>
        <end position="775"/>
    </location>
</feature>
<gene>
    <name evidence="2" type="ORF">NW768_007670</name>
</gene>
<name>A0ABQ8R890_FUSEQ</name>
<feature type="region of interest" description="Disordered" evidence="1">
    <location>
        <begin position="638"/>
        <end position="659"/>
    </location>
</feature>
<feature type="compositionally biased region" description="Basic and acidic residues" evidence="1">
    <location>
        <begin position="191"/>
        <end position="208"/>
    </location>
</feature>
<feature type="region of interest" description="Disordered" evidence="1">
    <location>
        <begin position="514"/>
        <end position="601"/>
    </location>
</feature>
<feature type="region of interest" description="Disordered" evidence="1">
    <location>
        <begin position="54"/>
        <end position="224"/>
    </location>
</feature>
<feature type="region of interest" description="Disordered" evidence="1">
    <location>
        <begin position="278"/>
        <end position="313"/>
    </location>
</feature>
<feature type="compositionally biased region" description="Basic and acidic residues" evidence="1">
    <location>
        <begin position="171"/>
        <end position="182"/>
    </location>
</feature>
<proteinExistence type="predicted"/>
<evidence type="ECO:0000256" key="1">
    <source>
        <dbReference type="SAM" id="MobiDB-lite"/>
    </source>
</evidence>
<feature type="compositionally biased region" description="Polar residues" evidence="1">
    <location>
        <begin position="533"/>
        <end position="548"/>
    </location>
</feature>
<evidence type="ECO:0000313" key="2">
    <source>
        <dbReference type="EMBL" id="KAJ4129137.1"/>
    </source>
</evidence>
<feature type="compositionally biased region" description="Low complexity" evidence="1">
    <location>
        <begin position="117"/>
        <end position="150"/>
    </location>
</feature>
<dbReference type="Pfam" id="PF14328">
    <property type="entry name" value="DUF4385"/>
    <property type="match status" value="1"/>
</dbReference>
<sequence>MPEPASEDESVASLTYSDSSATYVYNRQTRYRVVTLEDYDTSDDELADPDYFRISHVRKRSPPSPAHSSKEKDPSIPRPRVSRVISNFGQPLVHKPKAVQSPSKEETKSKKHPPPSRISHSPSKPIPFIQYPSVPDMSRVRPSSPDPVSSYYRGSRPQTYYDKSPYHRYVHGKERDSRDYRNRSPSPQPAETRDAYYYRQEIRGRDSRPYPPSPPARHIRDTYYPDRLRMEAELEHYRAREDILRSTYQQQQIEAQIRKEVEQDLKLQLEQRRSAREEAKKELEQARLDAENTARKKLETERKARKALREREAEQAKRIESAIRLRLDTEREAEEADKRAKARMEENLELLMKTRMVEKFDDLMETARVRLQLKESLRPSKNAAPREGESKYKGFESYTIVDHDIPYSERPPQPRPGKSACRAHETALYKPERDTLTPSEDEWDPNHGHISLAVPDPPSFEFDSEEEIPPDFTPKPRCTPFHRNSSHVHQTVVSPDLVQQIAYAVADILRGPEHEDVMSERSNYTDSLRHYSSRATGHSPNPNRNFSGGDQFIENRSPSHERYRRKRQKHVARDLVAASPHKEESERLPNFSRPHSENSASVKDFKASGLTGDSHPPNNNKNNNRTLVERLQVQIASSDVQGLSTGPIGDEGMPTSPKPKRLMDTITEAHRMSYRIGRGEQGVLTFEPYKSNILPLWRFRTVPIAKKSAEDLWAKFEEFKDQRDFVGMDMTRKFIQMGMTRAKRYANHAGGRKYEKGTHKELPKSDEHPDKSEKERASLIFRGYWERCKEDEEYQDLKNEFLKEQKDFNKS</sequence>
<organism evidence="2 3">
    <name type="scientific">Fusarium equiseti</name>
    <name type="common">Fusarium scirpi</name>
    <dbReference type="NCBI Taxonomy" id="61235"/>
    <lineage>
        <taxon>Eukaryota</taxon>
        <taxon>Fungi</taxon>
        <taxon>Dikarya</taxon>
        <taxon>Ascomycota</taxon>
        <taxon>Pezizomycotina</taxon>
        <taxon>Sordariomycetes</taxon>
        <taxon>Hypocreomycetidae</taxon>
        <taxon>Hypocreales</taxon>
        <taxon>Nectriaceae</taxon>
        <taxon>Fusarium</taxon>
        <taxon>Fusarium incarnatum-equiseti species complex</taxon>
    </lineage>
</organism>
<protein>
    <submittedName>
        <fullName evidence="2">Uncharacterized protein</fullName>
    </submittedName>
</protein>